<sequence length="240" mass="26938">MKKSIVFLAFCLAAFASCAGSGSYRQVYENTLYSRYMPENEIQVADSIQYIGNMDDNVLISYLNEVHTSGKKNQNEWFFVECEQNANKQLLVKRGLTIIIEELAPNSRARFVTDSFSRVQNYLDKGRDVVLGRNYDWIIIPTDSPLPEAEAKALESKGYVMPKVSMTKYSLRKISGRGTISIIYYECVDDNQPLYGDIAPYNAALGGWDGDFVAAFNKRAGSAAEIREYTGEGLPQSPQQ</sequence>
<feature type="chain" id="PRO_5013087800" description="Lipoprotein" evidence="1">
    <location>
        <begin position="20"/>
        <end position="240"/>
    </location>
</feature>
<evidence type="ECO:0008006" key="4">
    <source>
        <dbReference type="Google" id="ProtNLM"/>
    </source>
</evidence>
<dbReference type="EMBL" id="FQZU01000033">
    <property type="protein sequence ID" value="SHK77826.1"/>
    <property type="molecule type" value="Genomic_DNA"/>
</dbReference>
<dbReference type="PROSITE" id="PS51257">
    <property type="entry name" value="PROKAR_LIPOPROTEIN"/>
    <property type="match status" value="1"/>
</dbReference>
<organism evidence="2 3">
    <name type="scientific">Desulfatibacillum alkenivorans DSM 16219</name>
    <dbReference type="NCBI Taxonomy" id="1121393"/>
    <lineage>
        <taxon>Bacteria</taxon>
        <taxon>Pseudomonadati</taxon>
        <taxon>Thermodesulfobacteriota</taxon>
        <taxon>Desulfobacteria</taxon>
        <taxon>Desulfobacterales</taxon>
        <taxon>Desulfatibacillaceae</taxon>
        <taxon>Desulfatibacillum</taxon>
    </lineage>
</organism>
<evidence type="ECO:0000313" key="3">
    <source>
        <dbReference type="Proteomes" id="UP000183994"/>
    </source>
</evidence>
<dbReference type="STRING" id="1121393.SAMN02745216_04070"/>
<reference evidence="3" key="1">
    <citation type="submission" date="2016-11" db="EMBL/GenBank/DDBJ databases">
        <authorList>
            <person name="Varghese N."/>
            <person name="Submissions S."/>
        </authorList>
    </citation>
    <scope>NUCLEOTIDE SEQUENCE [LARGE SCALE GENOMIC DNA]</scope>
    <source>
        <strain evidence="3">DSM 16219</strain>
    </source>
</reference>
<dbReference type="RefSeq" id="WP_073478096.1">
    <property type="nucleotide sequence ID" value="NZ_FQZU01000033.1"/>
</dbReference>
<accession>A0A1M6V929</accession>
<evidence type="ECO:0000256" key="1">
    <source>
        <dbReference type="SAM" id="SignalP"/>
    </source>
</evidence>
<dbReference type="Proteomes" id="UP000183994">
    <property type="component" value="Unassembled WGS sequence"/>
</dbReference>
<gene>
    <name evidence="2" type="ORF">SAMN02745216_04070</name>
</gene>
<name>A0A1M6V929_9BACT</name>
<dbReference type="AlphaFoldDB" id="A0A1M6V929"/>
<keyword evidence="1" id="KW-0732">Signal</keyword>
<feature type="signal peptide" evidence="1">
    <location>
        <begin position="1"/>
        <end position="19"/>
    </location>
</feature>
<keyword evidence="3" id="KW-1185">Reference proteome</keyword>
<evidence type="ECO:0000313" key="2">
    <source>
        <dbReference type="EMBL" id="SHK77826.1"/>
    </source>
</evidence>
<protein>
    <recommendedName>
        <fullName evidence="4">Lipoprotein</fullName>
    </recommendedName>
</protein>
<dbReference type="OrthoDB" id="9768177at2"/>
<proteinExistence type="predicted"/>